<feature type="transmembrane region" description="Helical" evidence="1">
    <location>
        <begin position="111"/>
        <end position="133"/>
    </location>
</feature>
<dbReference type="AlphaFoldDB" id="A0A367XKA9"/>
<feature type="transmembrane region" description="Helical" evidence="1">
    <location>
        <begin position="145"/>
        <end position="165"/>
    </location>
</feature>
<feature type="transmembrane region" description="Helical" evidence="1">
    <location>
        <begin position="177"/>
        <end position="199"/>
    </location>
</feature>
<sequence>MGISSAIFYDNYVFCGLTVAALIYAFINQRSNFNLIFLYIIATYSSYNIMVKPIHDFNIVIARNYIYHQKAVGPLSWIDIIFFAFLVFYLAKTLITRKNITRINEFDEYGFIKFCFFRDVSLSLLSLLSFIVFLGHDDPANQAQWINQIRPYRGYLYMITIVLILRDNCKVNNPTKLLLFFCMIDLINYSSGLISSFLFQNYTWKRYFLNTTVIDQDNIYYLSITYLAYFFLYILYPKRFENKKLLATSGLISILVFVNFYKYIYVIILVIMISYTLINFIYRKISVHAYIMIAISIVFASAFLSLFLNSTAIETRKGQLNDYFIAVENYGYYAQLFGIGDGGYYNIISDTSNDGGEMKEIDQEKNPFIRTAIQFTLIQIIKPVGIIGLLVFVLASIAFSYKFLIRFSSGSILEFSLLSFPLVHFLLEFMFLSPTPLNAVVGGKCFLLSYALRQHIRESKQRTM</sequence>
<dbReference type="Proteomes" id="UP000252517">
    <property type="component" value="Unassembled WGS sequence"/>
</dbReference>
<evidence type="ECO:0000256" key="1">
    <source>
        <dbReference type="SAM" id="Phobius"/>
    </source>
</evidence>
<reference evidence="2 3" key="1">
    <citation type="submission" date="2014-07" db="EMBL/GenBank/DDBJ databases">
        <title>Draft genome sequence of Thalassospira profundimaris S25-3-2.</title>
        <authorList>
            <person name="Lai Q."/>
            <person name="Shao Z."/>
        </authorList>
    </citation>
    <scope>NUCLEOTIDE SEQUENCE [LARGE SCALE GENOMIC DNA]</scope>
    <source>
        <strain evidence="2 3">S25-3-2</strain>
    </source>
</reference>
<dbReference type="EMBL" id="JPWH01000001">
    <property type="protein sequence ID" value="RCK54065.1"/>
    <property type="molecule type" value="Genomic_DNA"/>
</dbReference>
<name>A0A367XKA9_9PROT</name>
<proteinExistence type="predicted"/>
<comment type="caution">
    <text evidence="2">The sequence shown here is derived from an EMBL/GenBank/DDBJ whole genome shotgun (WGS) entry which is preliminary data.</text>
</comment>
<feature type="transmembrane region" description="Helical" evidence="1">
    <location>
        <begin position="6"/>
        <end position="26"/>
    </location>
</feature>
<feature type="transmembrane region" description="Helical" evidence="1">
    <location>
        <begin position="425"/>
        <end position="452"/>
    </location>
</feature>
<evidence type="ECO:0000313" key="3">
    <source>
        <dbReference type="Proteomes" id="UP000252517"/>
    </source>
</evidence>
<evidence type="ECO:0000313" key="2">
    <source>
        <dbReference type="EMBL" id="RCK54065.1"/>
    </source>
</evidence>
<keyword evidence="1" id="KW-1133">Transmembrane helix</keyword>
<feature type="transmembrane region" description="Helical" evidence="1">
    <location>
        <begin position="288"/>
        <end position="308"/>
    </location>
</feature>
<keyword evidence="1" id="KW-0472">Membrane</keyword>
<protein>
    <submittedName>
        <fullName evidence="2">Uncharacterized protein</fullName>
    </submittedName>
</protein>
<gene>
    <name evidence="2" type="ORF">TH25_01605</name>
</gene>
<keyword evidence="1" id="KW-0812">Transmembrane</keyword>
<organism evidence="2 3">
    <name type="scientific">Thalassospira profundimaris</name>
    <dbReference type="NCBI Taxonomy" id="502049"/>
    <lineage>
        <taxon>Bacteria</taxon>
        <taxon>Pseudomonadati</taxon>
        <taxon>Pseudomonadota</taxon>
        <taxon>Alphaproteobacteria</taxon>
        <taxon>Rhodospirillales</taxon>
        <taxon>Thalassospiraceae</taxon>
        <taxon>Thalassospira</taxon>
    </lineage>
</organism>
<accession>A0A367XKA9</accession>
<feature type="transmembrane region" description="Helical" evidence="1">
    <location>
        <begin position="384"/>
        <end position="405"/>
    </location>
</feature>
<feature type="transmembrane region" description="Helical" evidence="1">
    <location>
        <begin position="71"/>
        <end position="91"/>
    </location>
</feature>
<feature type="transmembrane region" description="Helical" evidence="1">
    <location>
        <begin position="33"/>
        <end position="51"/>
    </location>
</feature>
<feature type="transmembrane region" description="Helical" evidence="1">
    <location>
        <begin position="219"/>
        <end position="236"/>
    </location>
</feature>